<dbReference type="GO" id="GO:0008061">
    <property type="term" value="F:chitin binding"/>
    <property type="evidence" value="ECO:0007669"/>
    <property type="project" value="InterPro"/>
</dbReference>
<evidence type="ECO:0000256" key="2">
    <source>
        <dbReference type="SAM" id="SignalP"/>
    </source>
</evidence>
<feature type="region of interest" description="Disordered" evidence="1">
    <location>
        <begin position="122"/>
        <end position="175"/>
    </location>
</feature>
<comment type="caution">
    <text evidence="4">The sequence shown here is derived from an EMBL/GenBank/DDBJ whole genome shotgun (WGS) entry which is preliminary data.</text>
</comment>
<dbReference type="STRING" id="947166.A0A1D1VXI7"/>
<protein>
    <recommendedName>
        <fullName evidence="3">Chitin-binding type-2 domain-containing protein</fullName>
    </recommendedName>
</protein>
<sequence>MEVSTVQCSLRLLSLLVSLGSVISSPLPFQEGDQNLSAHQRYRRQLKESELLLREICQIGDGEFRHPMSCNSYLQCKDGMYTEKVCPGNMVYDVYIKACNYKRKVRCSVIDGLTEFYDDATATPSATTSTTTTEEPVADEGSDEPEDAAEEAGPVDETTTPSTTTTTVIAKKSTHIRTKKTASATVFYYRQPDSTTRNEKELTTTPQRTVPRPTIHLSKQEVPRLKLASMEDTAPAIEESNAQEAESKMKIGVVQMNSHPQRAINMEKVVPLLVVPVTQEAVPSLKVIDMMAPAKADEEECVIWEDE</sequence>
<dbReference type="GO" id="GO:0005576">
    <property type="term" value="C:extracellular region"/>
    <property type="evidence" value="ECO:0007669"/>
    <property type="project" value="InterPro"/>
</dbReference>
<dbReference type="EMBL" id="BDGG01000013">
    <property type="protein sequence ID" value="GAV06147.1"/>
    <property type="molecule type" value="Genomic_DNA"/>
</dbReference>
<dbReference type="PROSITE" id="PS50940">
    <property type="entry name" value="CHIT_BIND_II"/>
    <property type="match status" value="1"/>
</dbReference>
<feature type="chain" id="PRO_5008898963" description="Chitin-binding type-2 domain-containing protein" evidence="2">
    <location>
        <begin position="25"/>
        <end position="307"/>
    </location>
</feature>
<feature type="compositionally biased region" description="Acidic residues" evidence="1">
    <location>
        <begin position="136"/>
        <end position="154"/>
    </location>
</feature>
<reference evidence="4 5" key="1">
    <citation type="journal article" date="2016" name="Nat. Commun.">
        <title>Extremotolerant tardigrade genome and improved radiotolerance of human cultured cells by tardigrade-unique protein.</title>
        <authorList>
            <person name="Hashimoto T."/>
            <person name="Horikawa D.D."/>
            <person name="Saito Y."/>
            <person name="Kuwahara H."/>
            <person name="Kozuka-Hata H."/>
            <person name="Shin-I T."/>
            <person name="Minakuchi Y."/>
            <person name="Ohishi K."/>
            <person name="Motoyama A."/>
            <person name="Aizu T."/>
            <person name="Enomoto A."/>
            <person name="Kondo K."/>
            <person name="Tanaka S."/>
            <person name="Hara Y."/>
            <person name="Koshikawa S."/>
            <person name="Sagara H."/>
            <person name="Miura T."/>
            <person name="Yokobori S."/>
            <person name="Miyagawa K."/>
            <person name="Suzuki Y."/>
            <person name="Kubo T."/>
            <person name="Oyama M."/>
            <person name="Kohara Y."/>
            <person name="Fujiyama A."/>
            <person name="Arakawa K."/>
            <person name="Katayama T."/>
            <person name="Toyoda A."/>
            <person name="Kunieda T."/>
        </authorList>
    </citation>
    <scope>NUCLEOTIDE SEQUENCE [LARGE SCALE GENOMIC DNA]</scope>
    <source>
        <strain evidence="4 5">YOKOZUNA-1</strain>
    </source>
</reference>
<dbReference type="InterPro" id="IPR036508">
    <property type="entry name" value="Chitin-bd_dom_sf"/>
</dbReference>
<accession>A0A1D1VXI7</accession>
<feature type="compositionally biased region" description="Low complexity" evidence="1">
    <location>
        <begin position="122"/>
        <end position="135"/>
    </location>
</feature>
<dbReference type="AlphaFoldDB" id="A0A1D1VXI7"/>
<dbReference type="Proteomes" id="UP000186922">
    <property type="component" value="Unassembled WGS sequence"/>
</dbReference>
<dbReference type="SMART" id="SM00494">
    <property type="entry name" value="ChtBD2"/>
    <property type="match status" value="1"/>
</dbReference>
<name>A0A1D1VXI7_RAMVA</name>
<feature type="signal peptide" evidence="2">
    <location>
        <begin position="1"/>
        <end position="24"/>
    </location>
</feature>
<dbReference type="InterPro" id="IPR002557">
    <property type="entry name" value="Chitin-bd_dom"/>
</dbReference>
<gene>
    <name evidence="4" type="primary">RvY_16178-1</name>
    <name evidence="4" type="synonym">RvY_16178.1</name>
    <name evidence="4" type="ORF">RvY_16178</name>
</gene>
<evidence type="ECO:0000313" key="4">
    <source>
        <dbReference type="EMBL" id="GAV06147.1"/>
    </source>
</evidence>
<dbReference type="Gene3D" id="2.170.140.10">
    <property type="entry name" value="Chitin binding domain"/>
    <property type="match status" value="1"/>
</dbReference>
<proteinExistence type="predicted"/>
<dbReference type="OrthoDB" id="6020543at2759"/>
<feature type="compositionally biased region" description="Low complexity" evidence="1">
    <location>
        <begin position="155"/>
        <end position="167"/>
    </location>
</feature>
<feature type="domain" description="Chitin-binding type-2" evidence="3">
    <location>
        <begin position="54"/>
        <end position="109"/>
    </location>
</feature>
<keyword evidence="2" id="KW-0732">Signal</keyword>
<organism evidence="4 5">
    <name type="scientific">Ramazzottius varieornatus</name>
    <name type="common">Water bear</name>
    <name type="synonym">Tardigrade</name>
    <dbReference type="NCBI Taxonomy" id="947166"/>
    <lineage>
        <taxon>Eukaryota</taxon>
        <taxon>Metazoa</taxon>
        <taxon>Ecdysozoa</taxon>
        <taxon>Tardigrada</taxon>
        <taxon>Eutardigrada</taxon>
        <taxon>Parachela</taxon>
        <taxon>Hypsibioidea</taxon>
        <taxon>Ramazzottiidae</taxon>
        <taxon>Ramazzottius</taxon>
    </lineage>
</organism>
<evidence type="ECO:0000313" key="5">
    <source>
        <dbReference type="Proteomes" id="UP000186922"/>
    </source>
</evidence>
<evidence type="ECO:0000256" key="1">
    <source>
        <dbReference type="SAM" id="MobiDB-lite"/>
    </source>
</evidence>
<dbReference type="SUPFAM" id="SSF57625">
    <property type="entry name" value="Invertebrate chitin-binding proteins"/>
    <property type="match status" value="1"/>
</dbReference>
<evidence type="ECO:0000259" key="3">
    <source>
        <dbReference type="PROSITE" id="PS50940"/>
    </source>
</evidence>
<dbReference type="Pfam" id="PF01607">
    <property type="entry name" value="CBM_14"/>
    <property type="match status" value="1"/>
</dbReference>
<keyword evidence="5" id="KW-1185">Reference proteome</keyword>